<evidence type="ECO:0000313" key="2">
    <source>
        <dbReference type="WBParaSite" id="RSKR_0000538800.1"/>
    </source>
</evidence>
<dbReference type="WBParaSite" id="RSKR_0000538800.1">
    <property type="protein sequence ID" value="RSKR_0000538800.1"/>
    <property type="gene ID" value="RSKR_0000538800"/>
</dbReference>
<dbReference type="Proteomes" id="UP000095286">
    <property type="component" value="Unplaced"/>
</dbReference>
<organism evidence="1 2">
    <name type="scientific">Rhabditophanes sp. KR3021</name>
    <dbReference type="NCBI Taxonomy" id="114890"/>
    <lineage>
        <taxon>Eukaryota</taxon>
        <taxon>Metazoa</taxon>
        <taxon>Ecdysozoa</taxon>
        <taxon>Nematoda</taxon>
        <taxon>Chromadorea</taxon>
        <taxon>Rhabditida</taxon>
        <taxon>Tylenchina</taxon>
        <taxon>Panagrolaimomorpha</taxon>
        <taxon>Strongyloidoidea</taxon>
        <taxon>Alloionematidae</taxon>
        <taxon>Rhabditophanes</taxon>
    </lineage>
</organism>
<protein>
    <submittedName>
        <fullName evidence="2">Protein phosphatase methylesterase 1</fullName>
    </submittedName>
</protein>
<name>A0AC35TXB7_9BILA</name>
<proteinExistence type="predicted"/>
<sequence>MTEHNYLPLMWDQYFEERKFVDVEGDTFCCYLKGKEGPVFFLIHGASYSGLTWATLTKELTQQIECRVVAVDLRGHGSTETSNDKDLAIGTVVKDLERVYLAMFGEEKPKLIVVGHSFGGSIAIHLVSALPNVQLLSVIDVVEGSAMAALHSMRTLLDKRPKSFNCVEEAIHWCVNTHSTNNLESARISMPDQIKKGENGKYVFKVDLYETEKFWSDWFTGISSLFLKAVSAKILILANTDRLDKDLTFAHMAGKFQLEVLRMTGHTVQEDKPKEVADIFIKILKRYKMVKCINE</sequence>
<evidence type="ECO:0000313" key="1">
    <source>
        <dbReference type="Proteomes" id="UP000095286"/>
    </source>
</evidence>
<accession>A0AC35TXB7</accession>
<reference evidence="2" key="1">
    <citation type="submission" date="2016-11" db="UniProtKB">
        <authorList>
            <consortium name="WormBaseParasite"/>
        </authorList>
    </citation>
    <scope>IDENTIFICATION</scope>
    <source>
        <strain evidence="2">KR3021</strain>
    </source>
</reference>